<dbReference type="RefSeq" id="WP_067169949.1">
    <property type="nucleotide sequence ID" value="NZ_LFZK01000001.1"/>
</dbReference>
<dbReference type="Proteomes" id="UP000242886">
    <property type="component" value="Chromosome SDENCHOL"/>
</dbReference>
<feature type="compositionally biased region" description="Low complexity" evidence="1">
    <location>
        <begin position="9"/>
        <end position="29"/>
    </location>
</feature>
<dbReference type="InterPro" id="IPR005186">
    <property type="entry name" value="FlaG"/>
</dbReference>
<keyword evidence="2" id="KW-0966">Cell projection</keyword>
<dbReference type="PANTHER" id="PTHR37166:SF1">
    <property type="entry name" value="PROTEIN FLAG"/>
    <property type="match status" value="1"/>
</dbReference>
<dbReference type="EMBL" id="LT837803">
    <property type="protein sequence ID" value="SMB30458.1"/>
    <property type="molecule type" value="Genomic_DNA"/>
</dbReference>
<sequence>MSIPTIGPTVSTTASAGSETGSRASGAMASAAAVTVAAPPVGTPSAAPAPAPAQAAPAASLAAVEEATRQVAELVQSRASNLVFSLDDDSGKTIVKIVDAQTDEVIRQIPSEEMLALAKSIEEYQNAQSVLIKDSA</sequence>
<reference evidence="2" key="1">
    <citation type="submission" date="2017-03" db="EMBL/GenBank/DDBJ databases">
        <authorList>
            <consortium name="AG Boll"/>
        </authorList>
    </citation>
    <scope>NUCLEOTIDE SEQUENCE [LARGE SCALE GENOMIC DNA]</scope>
    <source>
        <strain evidence="2">Chol</strain>
    </source>
</reference>
<dbReference type="SUPFAM" id="SSF160214">
    <property type="entry name" value="FlaG-like"/>
    <property type="match status" value="1"/>
</dbReference>
<evidence type="ECO:0000313" key="2">
    <source>
        <dbReference type="EMBL" id="SMB30458.1"/>
    </source>
</evidence>
<evidence type="ECO:0000313" key="3">
    <source>
        <dbReference type="Proteomes" id="UP000242886"/>
    </source>
</evidence>
<dbReference type="Gene3D" id="3.30.160.170">
    <property type="entry name" value="FlaG-like"/>
    <property type="match status" value="1"/>
</dbReference>
<name>A0A7Z7HTK3_9PROT</name>
<dbReference type="AlphaFoldDB" id="A0A7Z7HTK3"/>
<proteinExistence type="predicted"/>
<feature type="region of interest" description="Disordered" evidence="1">
    <location>
        <begin position="1"/>
        <end position="29"/>
    </location>
</feature>
<dbReference type="InterPro" id="IPR035924">
    <property type="entry name" value="FlaG-like_sf"/>
</dbReference>
<dbReference type="Pfam" id="PF03646">
    <property type="entry name" value="FlaG"/>
    <property type="match status" value="1"/>
</dbReference>
<organism evidence="2 3">
    <name type="scientific">Sterolibacterium denitrificans</name>
    <dbReference type="NCBI Taxonomy" id="157592"/>
    <lineage>
        <taxon>Bacteria</taxon>
        <taxon>Pseudomonadati</taxon>
        <taxon>Pseudomonadota</taxon>
        <taxon>Betaproteobacteria</taxon>
        <taxon>Nitrosomonadales</taxon>
        <taxon>Sterolibacteriaceae</taxon>
        <taxon>Sterolibacterium</taxon>
    </lineage>
</organism>
<dbReference type="PANTHER" id="PTHR37166">
    <property type="entry name" value="PROTEIN FLAG"/>
    <property type="match status" value="1"/>
</dbReference>
<keyword evidence="2" id="KW-0969">Cilium</keyword>
<accession>A0A7Z7HTK3</accession>
<gene>
    <name evidence="2" type="primary">flaG</name>
    <name evidence="2" type="ORF">SDENCHOL_20984</name>
</gene>
<protein>
    <submittedName>
        <fullName evidence="2">Flagellar protein</fullName>
    </submittedName>
</protein>
<keyword evidence="2" id="KW-0282">Flagellum</keyword>
<evidence type="ECO:0000256" key="1">
    <source>
        <dbReference type="SAM" id="MobiDB-lite"/>
    </source>
</evidence>
<keyword evidence="3" id="KW-1185">Reference proteome</keyword>